<reference evidence="5 6" key="1">
    <citation type="submission" date="2018-08" db="EMBL/GenBank/DDBJ databases">
        <title>Recombination of ecologically and evolutionarily significant loci maintains genetic cohesion in the Pseudomonas syringae species complex.</title>
        <authorList>
            <person name="Dillon M."/>
            <person name="Thakur S."/>
            <person name="Almeida R.N.D."/>
            <person name="Weir B.S."/>
            <person name="Guttman D.S."/>
        </authorList>
    </citation>
    <scope>NUCLEOTIDE SEQUENCE [LARGE SCALE GENOMIC DNA]</scope>
    <source>
        <strain evidence="5 6">ICMP 9829</strain>
    </source>
</reference>
<keyword evidence="1" id="KW-0645">Protease</keyword>
<protein>
    <submittedName>
        <fullName evidence="5">Peptidase, M20/M25/M40 family</fullName>
    </submittedName>
</protein>
<dbReference type="NCBIfam" id="NF005478">
    <property type="entry name" value="PRK07079.1"/>
    <property type="match status" value="1"/>
</dbReference>
<dbReference type="GO" id="GO:0046872">
    <property type="term" value="F:metal ion binding"/>
    <property type="evidence" value="ECO:0007669"/>
    <property type="project" value="UniProtKB-KW"/>
</dbReference>
<keyword evidence="3" id="KW-0378">Hydrolase</keyword>
<evidence type="ECO:0000256" key="2">
    <source>
        <dbReference type="ARBA" id="ARBA00022723"/>
    </source>
</evidence>
<organism evidence="5 6">
    <name type="scientific">Pseudomonas syringae pv. coriandricola</name>
    <dbReference type="NCBI Taxonomy" id="264453"/>
    <lineage>
        <taxon>Bacteria</taxon>
        <taxon>Pseudomonadati</taxon>
        <taxon>Pseudomonadota</taxon>
        <taxon>Gammaproteobacteria</taxon>
        <taxon>Pseudomonadales</taxon>
        <taxon>Pseudomonadaceae</taxon>
        <taxon>Pseudomonas</taxon>
    </lineage>
</organism>
<gene>
    <name evidence="5" type="ORF">ALP36_101404</name>
</gene>
<feature type="region of interest" description="Disordered" evidence="4">
    <location>
        <begin position="73"/>
        <end position="99"/>
    </location>
</feature>
<keyword evidence="2" id="KW-0479">Metal-binding</keyword>
<dbReference type="GO" id="GO:0008233">
    <property type="term" value="F:peptidase activity"/>
    <property type="evidence" value="ECO:0007669"/>
    <property type="project" value="UniProtKB-KW"/>
</dbReference>
<dbReference type="InterPro" id="IPR002933">
    <property type="entry name" value="Peptidase_M20"/>
</dbReference>
<dbReference type="PANTHER" id="PTHR43270:SF12">
    <property type="entry name" value="SUCCINYL-DIAMINOPIMELATE DESUCCINYLASE"/>
    <property type="match status" value="1"/>
</dbReference>
<dbReference type="Gene3D" id="3.40.630.10">
    <property type="entry name" value="Zn peptidases"/>
    <property type="match status" value="1"/>
</dbReference>
<proteinExistence type="predicted"/>
<dbReference type="Proteomes" id="UP000274212">
    <property type="component" value="Unassembled WGS sequence"/>
</dbReference>
<feature type="region of interest" description="Disordered" evidence="4">
    <location>
        <begin position="1"/>
        <end position="61"/>
    </location>
</feature>
<dbReference type="CDD" id="cd05679">
    <property type="entry name" value="M20_dipept_like"/>
    <property type="match status" value="1"/>
</dbReference>
<dbReference type="SUPFAM" id="SSF53187">
    <property type="entry name" value="Zn-dependent exopeptidases"/>
    <property type="match status" value="1"/>
</dbReference>
<evidence type="ECO:0000256" key="1">
    <source>
        <dbReference type="ARBA" id="ARBA00022670"/>
    </source>
</evidence>
<sequence>MRRTDFGAGRFGASADSQPVARPEKGIRPDLPADQPQPGGHRASGRPGGGDVPGPHRRRAQPRIAVRQTGASLHPGAAGFGTDPGPAPGHSGSGPARHLPQPHVAAVRLRVSSALPELHGGVQGKLPDRWPHGRRNRPLPLARHLENPGADALMSSRSHAIENATEQFDNGTFFALLGDSVAYPTQSQEAASLPELYRYLNEFITPHVERLGFSVKVHDNPVAGRGPLMIATRIEDPALPTLLSYGHGDVVRGYDAQWQAGLSPWKVVERGDRWYGRGTADNKGQHLINLTALEQTLKARDGTLGFNVKLLLEMGEEDGSPGLSAFCQAHAEELAADIFIASDGPRLAAARPTLFLGSRGVFNFELTVNLREGAHHSGNWGGLLANPGIILANAIASMVNEHGRVKVAGLMPAAIPEAVKTALADIEVGGGPGDPDIDHGWGDPALSLSEKVFGWNTLDILAFKTGNPDTPVHAIPGKAHALCHIRFVVDSDYNAFIPAVRAHLDANGFTQVEVRQTRMDVMHATRLSPDSPWVGWALESLATTTGKKPALLPNLGGSLPNDVFAEVLGLPTVWVPHSYPACSQHAPDEHLLAPVVKESLQIMAGLFWDLGKDGARLTREHRAQELSK</sequence>
<evidence type="ECO:0000256" key="3">
    <source>
        <dbReference type="ARBA" id="ARBA00022801"/>
    </source>
</evidence>
<evidence type="ECO:0000313" key="5">
    <source>
        <dbReference type="EMBL" id="RMU08605.1"/>
    </source>
</evidence>
<name>A0A3M5RHU1_9PSED</name>
<dbReference type="EMBL" id="RBTT01000176">
    <property type="protein sequence ID" value="RMU08605.1"/>
    <property type="molecule type" value="Genomic_DNA"/>
</dbReference>
<dbReference type="AlphaFoldDB" id="A0A3M5RHU1"/>
<dbReference type="PANTHER" id="PTHR43270">
    <property type="entry name" value="BETA-ALA-HIS DIPEPTIDASE"/>
    <property type="match status" value="1"/>
</dbReference>
<dbReference type="InterPro" id="IPR001261">
    <property type="entry name" value="ArgE/DapE_CS"/>
</dbReference>
<accession>A0A3M5RHU1</accession>
<dbReference type="GO" id="GO:0006508">
    <property type="term" value="P:proteolysis"/>
    <property type="evidence" value="ECO:0007669"/>
    <property type="project" value="UniProtKB-KW"/>
</dbReference>
<evidence type="ECO:0000256" key="4">
    <source>
        <dbReference type="SAM" id="MobiDB-lite"/>
    </source>
</evidence>
<dbReference type="Pfam" id="PF01546">
    <property type="entry name" value="Peptidase_M20"/>
    <property type="match status" value="1"/>
</dbReference>
<evidence type="ECO:0000313" key="6">
    <source>
        <dbReference type="Proteomes" id="UP000274212"/>
    </source>
</evidence>
<dbReference type="PROSITE" id="PS00759">
    <property type="entry name" value="ARGE_DAPE_CPG2_2"/>
    <property type="match status" value="1"/>
</dbReference>
<dbReference type="Gene3D" id="3.30.70.360">
    <property type="match status" value="1"/>
</dbReference>
<dbReference type="InterPro" id="IPR051458">
    <property type="entry name" value="Cyt/Met_Dipeptidase"/>
</dbReference>
<comment type="caution">
    <text evidence="5">The sequence shown here is derived from an EMBL/GenBank/DDBJ whole genome shotgun (WGS) entry which is preliminary data.</text>
</comment>